<dbReference type="CDD" id="cd04301">
    <property type="entry name" value="NAT_SF"/>
    <property type="match status" value="1"/>
</dbReference>
<dbReference type="OrthoDB" id="273614at2"/>
<gene>
    <name evidence="4" type="ORF">BVER_00942</name>
</gene>
<dbReference type="InterPro" id="IPR050769">
    <property type="entry name" value="NAT_camello-type"/>
</dbReference>
<evidence type="ECO:0000313" key="4">
    <source>
        <dbReference type="EMBL" id="KND60843.1"/>
    </source>
</evidence>
<dbReference type="EMBL" id="LFJJ01000042">
    <property type="protein sequence ID" value="KND60843.1"/>
    <property type="molecule type" value="Genomic_DNA"/>
</dbReference>
<dbReference type="PANTHER" id="PTHR13947:SF37">
    <property type="entry name" value="LD18367P"/>
    <property type="match status" value="1"/>
</dbReference>
<accession>A0A0L0MES9</accession>
<keyword evidence="1 4" id="KW-0808">Transferase</keyword>
<sequence>MVCSDPSRAAEAVRHFNRFYARHAGALHERLHKSDFSLTEVRILHELAHDRATTAADLSRNLGLDTGYLSRLITNFQKLGLVVRTKNEADGRAHLLRITDDAKAAVDEIDLHISAETTSLLSRLYPGEIEQLIMAMSDIERLLSLEARGAVDTRLRSPRVGDFGWMIERHAHLVPAQRSNLSSESYAATAVARFLSAMQSNTQRIACWVAEQSGAARIGAAVLMAETESLARIDLLFVEPSARRRGLGAQLVAACTNFAHGAGYDNVVYHMSEAHVDLCGLFMHAGFKPVQEGRQGVMFRRELRKVYADYRQLVMKTAFRRTPFRVLSCFCVNQNDGTTEPLNSLFRNCRTSSD</sequence>
<dbReference type="Proteomes" id="UP000036959">
    <property type="component" value="Unassembled WGS sequence"/>
</dbReference>
<evidence type="ECO:0000259" key="2">
    <source>
        <dbReference type="PROSITE" id="PS50995"/>
    </source>
</evidence>
<dbReference type="AlphaFoldDB" id="A0A0L0MES9"/>
<dbReference type="PROSITE" id="PS50995">
    <property type="entry name" value="HTH_MARR_2"/>
    <property type="match status" value="1"/>
</dbReference>
<evidence type="ECO:0000259" key="3">
    <source>
        <dbReference type="PROSITE" id="PS51186"/>
    </source>
</evidence>
<dbReference type="Gene3D" id="1.10.10.10">
    <property type="entry name" value="Winged helix-like DNA-binding domain superfamily/Winged helix DNA-binding domain"/>
    <property type="match status" value="1"/>
</dbReference>
<dbReference type="GO" id="GO:0008080">
    <property type="term" value="F:N-acetyltransferase activity"/>
    <property type="evidence" value="ECO:0007669"/>
    <property type="project" value="InterPro"/>
</dbReference>
<keyword evidence="5" id="KW-1185">Reference proteome</keyword>
<dbReference type="InterPro" id="IPR000835">
    <property type="entry name" value="HTH_MarR-typ"/>
</dbReference>
<dbReference type="InterPro" id="IPR036390">
    <property type="entry name" value="WH_DNA-bd_sf"/>
</dbReference>
<dbReference type="RefSeq" id="WP_083452122.1">
    <property type="nucleotide sequence ID" value="NZ_LFJJ01000042.1"/>
</dbReference>
<feature type="domain" description="N-acetyltransferase" evidence="3">
    <location>
        <begin position="153"/>
        <end position="320"/>
    </location>
</feature>
<dbReference type="PANTHER" id="PTHR13947">
    <property type="entry name" value="GNAT FAMILY N-ACETYLTRANSFERASE"/>
    <property type="match status" value="1"/>
</dbReference>
<dbReference type="InterPro" id="IPR016181">
    <property type="entry name" value="Acyl_CoA_acyltransferase"/>
</dbReference>
<dbReference type="SMART" id="SM00347">
    <property type="entry name" value="HTH_MARR"/>
    <property type="match status" value="1"/>
</dbReference>
<comment type="caution">
    <text evidence="4">The sequence shown here is derived from an EMBL/GenBank/DDBJ whole genome shotgun (WGS) entry which is preliminary data.</text>
</comment>
<dbReference type="Pfam" id="PF13508">
    <property type="entry name" value="Acetyltransf_7"/>
    <property type="match status" value="1"/>
</dbReference>
<dbReference type="Gene3D" id="3.40.630.30">
    <property type="match status" value="1"/>
</dbReference>
<protein>
    <submittedName>
        <fullName evidence="4">Histone acetyltransferase HPA2 and related acetyltransferase</fullName>
    </submittedName>
</protein>
<dbReference type="SUPFAM" id="SSF55729">
    <property type="entry name" value="Acyl-CoA N-acyltransferases (Nat)"/>
    <property type="match status" value="1"/>
</dbReference>
<evidence type="ECO:0000313" key="5">
    <source>
        <dbReference type="Proteomes" id="UP000036959"/>
    </source>
</evidence>
<dbReference type="InterPro" id="IPR036388">
    <property type="entry name" value="WH-like_DNA-bd_sf"/>
</dbReference>
<proteinExistence type="predicted"/>
<organism evidence="4 5">
    <name type="scientific">Candidatus Burkholderia verschuerenii</name>
    <dbReference type="NCBI Taxonomy" id="242163"/>
    <lineage>
        <taxon>Bacteria</taxon>
        <taxon>Pseudomonadati</taxon>
        <taxon>Pseudomonadota</taxon>
        <taxon>Betaproteobacteria</taxon>
        <taxon>Burkholderiales</taxon>
        <taxon>Burkholderiaceae</taxon>
        <taxon>Burkholderia</taxon>
    </lineage>
</organism>
<name>A0A0L0MES9_9BURK</name>
<dbReference type="Pfam" id="PF12802">
    <property type="entry name" value="MarR_2"/>
    <property type="match status" value="1"/>
</dbReference>
<dbReference type="SUPFAM" id="SSF46785">
    <property type="entry name" value="Winged helix' DNA-binding domain"/>
    <property type="match status" value="1"/>
</dbReference>
<dbReference type="PROSITE" id="PS51186">
    <property type="entry name" value="GNAT"/>
    <property type="match status" value="1"/>
</dbReference>
<evidence type="ECO:0000256" key="1">
    <source>
        <dbReference type="ARBA" id="ARBA00022679"/>
    </source>
</evidence>
<dbReference type="GO" id="GO:0003700">
    <property type="term" value="F:DNA-binding transcription factor activity"/>
    <property type="evidence" value="ECO:0007669"/>
    <property type="project" value="InterPro"/>
</dbReference>
<reference evidence="5" key="1">
    <citation type="submission" date="2015-06" db="EMBL/GenBank/DDBJ databases">
        <title>Comparative genomics of Burkholderia leaf nodule symbionts.</title>
        <authorList>
            <person name="Carlier A."/>
            <person name="Eberl L."/>
            <person name="Pinto-Carbo M."/>
        </authorList>
    </citation>
    <scope>NUCLEOTIDE SEQUENCE [LARGE SCALE GENOMIC DNA]</scope>
    <source>
        <strain evidence="5">UZHbot4</strain>
    </source>
</reference>
<dbReference type="InterPro" id="IPR000182">
    <property type="entry name" value="GNAT_dom"/>
</dbReference>
<feature type="domain" description="HTH marR-type" evidence="2">
    <location>
        <begin position="1"/>
        <end position="141"/>
    </location>
</feature>